<sequence>MAGKLSKFFGAQDMTKGHPWLNLVQFSVPLLIGNLAQQLYNTVDSIVVGQYVGDTALAAVGASGPIFNLVLVLFIGVATGAGIMVSQYFGAKQREQLSKTVGCTLTLTLLASLVIMIAGPLLTGPLMTLQDTPPDIYAMACDYLNIIFIGCAGLAFYNIVAGILRGMGDSLMPLVFLLVACGLNIVLDIWFVSSGMGVAGAAWATIIAQAISAALCLWRLCRMRETLDVNLHTMKLNKKLVVQLVKLGLPAGLTQAVFSAAAIVVQSLTNSFGTSVIAVSTVVMRVDGFAMMPNFTFGTAMTTFAGQNVGAGRMDRVDQGTRDGMKMGLLTSAVLVGLILIFGEALMRMFTTTDTVIDLGVRMLRILAVGYVAMAVTQILSGVMRGAGDTMTPMWISLVTTVVIRVPIAYAMAYFTKSAAQPAGSPDSLFVSLLVAWVLGAAITTVFYKRGTWRGKAIVHEHGAKNEPHEAA</sequence>
<comment type="function">
    <text evidence="1">Multidrug efflux pump.</text>
</comment>
<name>A0A926HJD2_9FIRM</name>
<feature type="transmembrane region" description="Helical" evidence="13">
    <location>
        <begin position="428"/>
        <end position="448"/>
    </location>
</feature>
<comment type="subcellular location">
    <subcellularLocation>
        <location evidence="2">Cell membrane</location>
        <topology evidence="2">Multi-pass membrane protein</topology>
    </subcellularLocation>
</comment>
<dbReference type="InterPro" id="IPR050222">
    <property type="entry name" value="MATE_MdtK"/>
</dbReference>
<organism evidence="14 15">
    <name type="scientific">Luoshenia tenuis</name>
    <dbReference type="NCBI Taxonomy" id="2763654"/>
    <lineage>
        <taxon>Bacteria</taxon>
        <taxon>Bacillati</taxon>
        <taxon>Bacillota</taxon>
        <taxon>Clostridia</taxon>
        <taxon>Christensenellales</taxon>
        <taxon>Christensenellaceae</taxon>
        <taxon>Luoshenia</taxon>
    </lineage>
</organism>
<gene>
    <name evidence="14" type="ORF">H8699_10060</name>
</gene>
<evidence type="ECO:0000256" key="4">
    <source>
        <dbReference type="ARBA" id="ARBA00020268"/>
    </source>
</evidence>
<keyword evidence="6" id="KW-0050">Antiport</keyword>
<comment type="caution">
    <text evidence="14">The sequence shown here is derived from an EMBL/GenBank/DDBJ whole genome shotgun (WGS) entry which is preliminary data.</text>
</comment>
<evidence type="ECO:0000256" key="10">
    <source>
        <dbReference type="ARBA" id="ARBA00023065"/>
    </source>
</evidence>
<keyword evidence="7" id="KW-1003">Cell membrane</keyword>
<dbReference type="PANTHER" id="PTHR43298">
    <property type="entry name" value="MULTIDRUG RESISTANCE PROTEIN NORM-RELATED"/>
    <property type="match status" value="1"/>
</dbReference>
<evidence type="ECO:0000256" key="1">
    <source>
        <dbReference type="ARBA" id="ARBA00003408"/>
    </source>
</evidence>
<keyword evidence="15" id="KW-1185">Reference proteome</keyword>
<evidence type="ECO:0000256" key="11">
    <source>
        <dbReference type="ARBA" id="ARBA00023136"/>
    </source>
</evidence>
<dbReference type="InterPro" id="IPR002528">
    <property type="entry name" value="MATE_fam"/>
</dbReference>
<proteinExistence type="inferred from homology"/>
<dbReference type="RefSeq" id="WP_249285587.1">
    <property type="nucleotide sequence ID" value="NZ_JACRSO010000004.1"/>
</dbReference>
<evidence type="ECO:0000256" key="7">
    <source>
        <dbReference type="ARBA" id="ARBA00022475"/>
    </source>
</evidence>
<dbReference type="PIRSF" id="PIRSF006603">
    <property type="entry name" value="DinF"/>
    <property type="match status" value="1"/>
</dbReference>
<feature type="transmembrane region" description="Helical" evidence="13">
    <location>
        <begin position="363"/>
        <end position="383"/>
    </location>
</feature>
<keyword evidence="11 13" id="KW-0472">Membrane</keyword>
<dbReference type="InterPro" id="IPR048279">
    <property type="entry name" value="MdtK-like"/>
</dbReference>
<accession>A0A926HJD2</accession>
<reference evidence="14" key="1">
    <citation type="submission" date="2020-08" db="EMBL/GenBank/DDBJ databases">
        <title>Genome public.</title>
        <authorList>
            <person name="Liu C."/>
            <person name="Sun Q."/>
        </authorList>
    </citation>
    <scope>NUCLEOTIDE SEQUENCE</scope>
    <source>
        <strain evidence="14">NSJ-44</strain>
    </source>
</reference>
<evidence type="ECO:0000256" key="2">
    <source>
        <dbReference type="ARBA" id="ARBA00004651"/>
    </source>
</evidence>
<feature type="transmembrane region" description="Helical" evidence="13">
    <location>
        <begin position="101"/>
        <end position="123"/>
    </location>
</feature>
<feature type="transmembrane region" description="Helical" evidence="13">
    <location>
        <begin position="395"/>
        <end position="416"/>
    </location>
</feature>
<feature type="transmembrane region" description="Helical" evidence="13">
    <location>
        <begin position="327"/>
        <end position="351"/>
    </location>
</feature>
<evidence type="ECO:0000313" key="14">
    <source>
        <dbReference type="EMBL" id="MBC8529772.1"/>
    </source>
</evidence>
<keyword evidence="5" id="KW-0813">Transport</keyword>
<feature type="transmembrane region" description="Helical" evidence="13">
    <location>
        <begin position="171"/>
        <end position="192"/>
    </location>
</feature>
<evidence type="ECO:0000256" key="13">
    <source>
        <dbReference type="SAM" id="Phobius"/>
    </source>
</evidence>
<keyword evidence="10" id="KW-0406">Ion transport</keyword>
<evidence type="ECO:0000256" key="5">
    <source>
        <dbReference type="ARBA" id="ARBA00022448"/>
    </source>
</evidence>
<dbReference type="AlphaFoldDB" id="A0A926HJD2"/>
<protein>
    <recommendedName>
        <fullName evidence="4">Probable multidrug resistance protein NorM</fullName>
    </recommendedName>
    <alternativeName>
        <fullName evidence="12">Multidrug-efflux transporter</fullName>
    </alternativeName>
</protein>
<dbReference type="PANTHER" id="PTHR43298:SF2">
    <property type="entry name" value="FMN_FAD EXPORTER YEEO-RELATED"/>
    <property type="match status" value="1"/>
</dbReference>
<dbReference type="NCBIfam" id="TIGR00797">
    <property type="entry name" value="matE"/>
    <property type="match status" value="1"/>
</dbReference>
<evidence type="ECO:0000256" key="9">
    <source>
        <dbReference type="ARBA" id="ARBA00022989"/>
    </source>
</evidence>
<feature type="transmembrane region" description="Helical" evidence="13">
    <location>
        <begin position="66"/>
        <end position="89"/>
    </location>
</feature>
<evidence type="ECO:0000256" key="3">
    <source>
        <dbReference type="ARBA" id="ARBA00010199"/>
    </source>
</evidence>
<dbReference type="Pfam" id="PF01554">
    <property type="entry name" value="MatE"/>
    <property type="match status" value="2"/>
</dbReference>
<dbReference type="EMBL" id="JACRSO010000004">
    <property type="protein sequence ID" value="MBC8529772.1"/>
    <property type="molecule type" value="Genomic_DNA"/>
</dbReference>
<comment type="similarity">
    <text evidence="3">Belongs to the multi antimicrobial extrusion (MATE) (TC 2.A.66.1) family.</text>
</comment>
<evidence type="ECO:0000256" key="12">
    <source>
        <dbReference type="ARBA" id="ARBA00031636"/>
    </source>
</evidence>
<feature type="transmembrane region" description="Helical" evidence="13">
    <location>
        <begin position="288"/>
        <end position="306"/>
    </location>
</feature>
<dbReference type="GO" id="GO:0006811">
    <property type="term" value="P:monoatomic ion transport"/>
    <property type="evidence" value="ECO:0007669"/>
    <property type="project" value="UniProtKB-KW"/>
</dbReference>
<feature type="transmembrane region" description="Helical" evidence="13">
    <location>
        <begin position="240"/>
        <end position="268"/>
    </location>
</feature>
<keyword evidence="8 13" id="KW-0812">Transmembrane</keyword>
<dbReference type="CDD" id="cd13138">
    <property type="entry name" value="MATE_yoeA_like"/>
    <property type="match status" value="1"/>
</dbReference>
<evidence type="ECO:0000256" key="6">
    <source>
        <dbReference type="ARBA" id="ARBA00022449"/>
    </source>
</evidence>
<keyword evidence="9 13" id="KW-1133">Transmembrane helix</keyword>
<dbReference type="GO" id="GO:0005886">
    <property type="term" value="C:plasma membrane"/>
    <property type="evidence" value="ECO:0007669"/>
    <property type="project" value="UniProtKB-SubCell"/>
</dbReference>
<dbReference type="Proteomes" id="UP000654279">
    <property type="component" value="Unassembled WGS sequence"/>
</dbReference>
<dbReference type="GO" id="GO:0042910">
    <property type="term" value="F:xenobiotic transmembrane transporter activity"/>
    <property type="evidence" value="ECO:0007669"/>
    <property type="project" value="InterPro"/>
</dbReference>
<evidence type="ECO:0000256" key="8">
    <source>
        <dbReference type="ARBA" id="ARBA00022692"/>
    </source>
</evidence>
<dbReference type="GO" id="GO:0015297">
    <property type="term" value="F:antiporter activity"/>
    <property type="evidence" value="ECO:0007669"/>
    <property type="project" value="UniProtKB-KW"/>
</dbReference>
<feature type="transmembrane region" description="Helical" evidence="13">
    <location>
        <begin position="143"/>
        <end position="164"/>
    </location>
</feature>
<feature type="transmembrane region" description="Helical" evidence="13">
    <location>
        <begin position="198"/>
        <end position="220"/>
    </location>
</feature>
<evidence type="ECO:0000313" key="15">
    <source>
        <dbReference type="Proteomes" id="UP000654279"/>
    </source>
</evidence>